<dbReference type="GO" id="GO:0030153">
    <property type="term" value="P:bacteriocin immunity"/>
    <property type="evidence" value="ECO:0007669"/>
    <property type="project" value="InterPro"/>
</dbReference>
<evidence type="ECO:0000313" key="2">
    <source>
        <dbReference type="EMBL" id="AXK36871.1"/>
    </source>
</evidence>
<feature type="domain" description="Colicin D immunity protein" evidence="1">
    <location>
        <begin position="138"/>
        <end position="219"/>
    </location>
</feature>
<gene>
    <name evidence="2" type="ORF">DVA86_34395</name>
</gene>
<protein>
    <recommendedName>
        <fullName evidence="1">Colicin D immunity protein domain-containing protein</fullName>
    </recommendedName>
</protein>
<accession>A0A345XZ05</accession>
<dbReference type="Pfam" id="PF09204">
    <property type="entry name" value="Colicin_immun"/>
    <property type="match status" value="1"/>
</dbReference>
<dbReference type="AlphaFoldDB" id="A0A345XZ05"/>
<keyword evidence="3" id="KW-1185">Reference proteome</keyword>
<proteinExistence type="predicted"/>
<dbReference type="InterPro" id="IPR015287">
    <property type="entry name" value="Colicin_D_immunity_dom"/>
</dbReference>
<dbReference type="Proteomes" id="UP000254425">
    <property type="component" value="Chromosome"/>
</dbReference>
<dbReference type="EMBL" id="CP031320">
    <property type="protein sequence ID" value="AXK36871.1"/>
    <property type="molecule type" value="Genomic_DNA"/>
</dbReference>
<reference evidence="2 3" key="1">
    <citation type="submission" date="2018-07" db="EMBL/GenBank/DDBJ databases">
        <title>Draft genome of the type strain Streptomyces armeniacus ATCC 15676.</title>
        <authorList>
            <person name="Labana P."/>
            <person name="Gosse J.T."/>
            <person name="Boddy C.N."/>
        </authorList>
    </citation>
    <scope>NUCLEOTIDE SEQUENCE [LARGE SCALE GENOMIC DNA]</scope>
    <source>
        <strain evidence="2 3">ATCC 15676</strain>
    </source>
</reference>
<dbReference type="GO" id="GO:0015643">
    <property type="term" value="F:toxic substance binding"/>
    <property type="evidence" value="ECO:0007669"/>
    <property type="project" value="InterPro"/>
</dbReference>
<evidence type="ECO:0000259" key="1">
    <source>
        <dbReference type="Pfam" id="PF09204"/>
    </source>
</evidence>
<evidence type="ECO:0000313" key="3">
    <source>
        <dbReference type="Proteomes" id="UP000254425"/>
    </source>
</evidence>
<dbReference type="InterPro" id="IPR036471">
    <property type="entry name" value="Colicin_D_sf"/>
</dbReference>
<name>A0A345XZ05_9ACTN</name>
<organism evidence="2 3">
    <name type="scientific">Streptomyces armeniacus</name>
    <dbReference type="NCBI Taxonomy" id="83291"/>
    <lineage>
        <taxon>Bacteria</taxon>
        <taxon>Bacillati</taxon>
        <taxon>Actinomycetota</taxon>
        <taxon>Actinomycetes</taxon>
        <taxon>Kitasatosporales</taxon>
        <taxon>Streptomycetaceae</taxon>
        <taxon>Streptomyces</taxon>
    </lineage>
</organism>
<dbReference type="Gene3D" id="1.20.120.650">
    <property type="entry name" value="Colicin D"/>
    <property type="match status" value="1"/>
</dbReference>
<sequence>MIDRAVSGSKEAAAHGIYLADLAPGKADEEIVLTSVSRDVMADATNGINDPCIMAASNLEGAILVTQQGYALIAGSADYLSGALAEGVDEARARFRRYASRVGSPLPEIRHVADLYTPRSFAWSSKSAVEPGSSTHEQLRLMQSMASGEITAPEFAQEWQGARRRAMEQGERVTTPLEDALDRVFYAIEDYSFSPELQEPGDLTDEDLLTEVAEALNQLDP</sequence>
<dbReference type="KEGG" id="sarm:DVA86_34395"/>